<dbReference type="RefSeq" id="WP_090893870.1">
    <property type="nucleotide sequence ID" value="NZ_CZPZ01000001.1"/>
</dbReference>
<gene>
    <name evidence="2" type="ORF">COMA2_10223</name>
</gene>
<dbReference type="InterPro" id="IPR036866">
    <property type="entry name" value="RibonucZ/Hydroxyglut_hydro"/>
</dbReference>
<evidence type="ECO:0000313" key="2">
    <source>
        <dbReference type="EMBL" id="CUS31659.1"/>
    </source>
</evidence>
<dbReference type="STRING" id="1742973.COMA2_10223"/>
<name>A0A0S4L6Y1_9BACT</name>
<organism evidence="2 3">
    <name type="scientific">Candidatus Nitrospira nitrificans</name>
    <dbReference type="NCBI Taxonomy" id="1742973"/>
    <lineage>
        <taxon>Bacteria</taxon>
        <taxon>Pseudomonadati</taxon>
        <taxon>Nitrospirota</taxon>
        <taxon>Nitrospiria</taxon>
        <taxon>Nitrospirales</taxon>
        <taxon>Nitrospiraceae</taxon>
        <taxon>Nitrospira</taxon>
    </lineage>
</organism>
<dbReference type="AlphaFoldDB" id="A0A0S4L6Y1"/>
<accession>A0A0S4L6Y1</accession>
<dbReference type="InterPro" id="IPR045761">
    <property type="entry name" value="ODP_dom"/>
</dbReference>
<proteinExistence type="predicted"/>
<dbReference type="OrthoDB" id="9800607at2"/>
<keyword evidence="3" id="KW-1185">Reference proteome</keyword>
<sequence>MAKITEIAPDLFQITTFVEPFNMQFSQFLMRDEEPLLFHTGPRALFPEVKAAVASLIEPQTLRWIGFSHFESDECATVPEWQQLAPESEVVCSMVGKLVSVDDCLALRPARGMVDGEVLETGRYRFRFLATPHVPHCWEAGLLFEETGRTLLCSDLFHQDGNVEAITESDVIDRCRKTLVDYQQGPLANYVPYCSLTDATLRRLASLQPRRLAPMHGSVYVGDGSQALHDLAAVWRDVLGPQS</sequence>
<dbReference type="Gene3D" id="3.60.15.10">
    <property type="entry name" value="Ribonuclease Z/Hydroxyacylglutathione hydrolase-like"/>
    <property type="match status" value="1"/>
</dbReference>
<protein>
    <recommendedName>
        <fullName evidence="1">ODP domain-containing protein</fullName>
    </recommendedName>
</protein>
<dbReference type="Pfam" id="PF19583">
    <property type="entry name" value="ODP"/>
    <property type="match status" value="1"/>
</dbReference>
<dbReference type="Proteomes" id="UP000198736">
    <property type="component" value="Unassembled WGS sequence"/>
</dbReference>
<feature type="domain" description="ODP" evidence="1">
    <location>
        <begin position="24"/>
        <end position="217"/>
    </location>
</feature>
<dbReference type="EMBL" id="CZPZ01000001">
    <property type="protein sequence ID" value="CUS31659.1"/>
    <property type="molecule type" value="Genomic_DNA"/>
</dbReference>
<evidence type="ECO:0000313" key="3">
    <source>
        <dbReference type="Proteomes" id="UP000198736"/>
    </source>
</evidence>
<evidence type="ECO:0000259" key="1">
    <source>
        <dbReference type="Pfam" id="PF19583"/>
    </source>
</evidence>
<reference evidence="3" key="1">
    <citation type="submission" date="2015-10" db="EMBL/GenBank/DDBJ databases">
        <authorList>
            <person name="Luecker S."/>
            <person name="Luecker S."/>
        </authorList>
    </citation>
    <scope>NUCLEOTIDE SEQUENCE [LARGE SCALE GENOMIC DNA]</scope>
</reference>
<dbReference type="SUPFAM" id="SSF56281">
    <property type="entry name" value="Metallo-hydrolase/oxidoreductase"/>
    <property type="match status" value="1"/>
</dbReference>